<feature type="signal peptide" evidence="1">
    <location>
        <begin position="1"/>
        <end position="27"/>
    </location>
</feature>
<reference evidence="2 3" key="1">
    <citation type="submission" date="2023-10" db="EMBL/GenBank/DDBJ databases">
        <authorList>
            <person name="Botero Cardona J."/>
        </authorList>
    </citation>
    <scope>NUCLEOTIDE SEQUENCE [LARGE SCALE GENOMIC DNA]</scope>
    <source>
        <strain evidence="2 3">R-54839</strain>
    </source>
</reference>
<dbReference type="RefSeq" id="WP_187753965.1">
    <property type="nucleotide sequence ID" value="NZ_CAUZLR010000010.1"/>
</dbReference>
<dbReference type="EMBL" id="CAUZLR010000010">
    <property type="protein sequence ID" value="CAK1251488.1"/>
    <property type="molecule type" value="Genomic_DNA"/>
</dbReference>
<keyword evidence="1" id="KW-0732">Signal</keyword>
<proteinExistence type="predicted"/>
<evidence type="ECO:0000313" key="3">
    <source>
        <dbReference type="Proteomes" id="UP001314261"/>
    </source>
</evidence>
<sequence>MMKKKPTIFFALSIVILLGSIAFAFFANHQETTANQALSKTNRELKASKKSNTDLISEKQPDIAAAKKAFNDLFQIDWTLPDQAALDKRASLMAPLVTDEVQQKSLDFKPDPDKTLEQSGASATVDHVVFIPTSQLGDTVTAKAMVFVSASRDGGEPGQVCYAYNLAYDVAKNKISLLDRMGTFKMTSDSSLL</sequence>
<dbReference type="Proteomes" id="UP001314261">
    <property type="component" value="Unassembled WGS sequence"/>
</dbReference>
<name>A0ABM9MZS1_9LACO</name>
<evidence type="ECO:0000313" key="2">
    <source>
        <dbReference type="EMBL" id="CAK1251488.1"/>
    </source>
</evidence>
<organism evidence="2 3">
    <name type="scientific">Fructobacillus fructosus</name>
    <dbReference type="NCBI Taxonomy" id="1631"/>
    <lineage>
        <taxon>Bacteria</taxon>
        <taxon>Bacillati</taxon>
        <taxon>Bacillota</taxon>
        <taxon>Bacilli</taxon>
        <taxon>Lactobacillales</taxon>
        <taxon>Lactobacillaceae</taxon>
        <taxon>Fructobacillus</taxon>
    </lineage>
</organism>
<evidence type="ECO:0008006" key="4">
    <source>
        <dbReference type="Google" id="ProtNLM"/>
    </source>
</evidence>
<evidence type="ECO:0000256" key="1">
    <source>
        <dbReference type="SAM" id="SignalP"/>
    </source>
</evidence>
<protein>
    <recommendedName>
        <fullName evidence="4">Lipoprotein</fullName>
    </recommendedName>
</protein>
<accession>A0ABM9MZS1</accession>
<keyword evidence="3" id="KW-1185">Reference proteome</keyword>
<comment type="caution">
    <text evidence="2">The sequence shown here is derived from an EMBL/GenBank/DDBJ whole genome shotgun (WGS) entry which is preliminary data.</text>
</comment>
<feature type="chain" id="PRO_5045156016" description="Lipoprotein" evidence="1">
    <location>
        <begin position="28"/>
        <end position="193"/>
    </location>
</feature>
<gene>
    <name evidence="2" type="ORF">R54839_PPFHFPJH_01391</name>
</gene>